<dbReference type="RefSeq" id="WP_186852265.1">
    <property type="nucleotide sequence ID" value="NZ_JACOPO010000002.1"/>
</dbReference>
<keyword evidence="1" id="KW-0812">Transmembrane</keyword>
<evidence type="ECO:0000256" key="1">
    <source>
        <dbReference type="SAM" id="Phobius"/>
    </source>
</evidence>
<feature type="transmembrane region" description="Helical" evidence="1">
    <location>
        <begin position="167"/>
        <end position="185"/>
    </location>
</feature>
<comment type="caution">
    <text evidence="2">The sequence shown here is derived from an EMBL/GenBank/DDBJ whole genome shotgun (WGS) entry which is preliminary data.</text>
</comment>
<protein>
    <submittedName>
        <fullName evidence="2">DUF3021 family protein</fullName>
    </submittedName>
</protein>
<dbReference type="AlphaFoldDB" id="A0A8J6J7T1"/>
<feature type="transmembrane region" description="Helical" evidence="1">
    <location>
        <begin position="224"/>
        <end position="241"/>
    </location>
</feature>
<organism evidence="2 3">
    <name type="scientific">Flintibacter hominis</name>
    <dbReference type="NCBI Taxonomy" id="2763048"/>
    <lineage>
        <taxon>Bacteria</taxon>
        <taxon>Bacillati</taxon>
        <taxon>Bacillota</taxon>
        <taxon>Clostridia</taxon>
        <taxon>Eubacteriales</taxon>
        <taxon>Flintibacter</taxon>
    </lineage>
</organism>
<feature type="transmembrane region" description="Helical" evidence="1">
    <location>
        <begin position="247"/>
        <end position="268"/>
    </location>
</feature>
<dbReference type="Pfam" id="PF11457">
    <property type="entry name" value="DUF3021"/>
    <property type="match status" value="1"/>
</dbReference>
<reference evidence="2" key="1">
    <citation type="submission" date="2020-08" db="EMBL/GenBank/DDBJ databases">
        <title>Genome public.</title>
        <authorList>
            <person name="Liu C."/>
            <person name="Sun Q."/>
        </authorList>
    </citation>
    <scope>NUCLEOTIDE SEQUENCE</scope>
    <source>
        <strain evidence="2">NSJ-23</strain>
    </source>
</reference>
<proteinExistence type="predicted"/>
<evidence type="ECO:0000313" key="2">
    <source>
        <dbReference type="EMBL" id="MBC5721977.1"/>
    </source>
</evidence>
<evidence type="ECO:0000313" key="3">
    <source>
        <dbReference type="Proteomes" id="UP000628736"/>
    </source>
</evidence>
<keyword evidence="1" id="KW-0472">Membrane</keyword>
<keyword evidence="1" id="KW-1133">Transmembrane helix</keyword>
<dbReference type="EMBL" id="JACOPO010000002">
    <property type="protein sequence ID" value="MBC5721977.1"/>
    <property type="molecule type" value="Genomic_DNA"/>
</dbReference>
<feature type="transmembrane region" description="Helical" evidence="1">
    <location>
        <begin position="191"/>
        <end position="212"/>
    </location>
</feature>
<feature type="transmembrane region" description="Helical" evidence="1">
    <location>
        <begin position="50"/>
        <end position="74"/>
    </location>
</feature>
<feature type="transmembrane region" description="Helical" evidence="1">
    <location>
        <begin position="86"/>
        <end position="105"/>
    </location>
</feature>
<dbReference type="InterPro" id="IPR021560">
    <property type="entry name" value="DUF3021"/>
</dbReference>
<sequence>MRDIRKIWSIRLAAGALLGAILTTLLAWLLLSFGVSNGQSIPVSPAAVQFYGSAALALVVQLLLGGLFGAVVSLATLPFANEGKKLILLSLVHWGATVLCFSLLLTGCRWLDFGWDLLLWVALLTLLYFLIWLGRWIGWYMEVIQLRELLGLAAGPSPLKWRETLPYLPFLLLVCNLLPAALRWVDRTFVVDVPVLSGLLLPYLILPVVGYLSGLSLGKRQGVCPLYPLACFLFYLPMVYLIYNSSALFHCFMIALPALAGNVMGWLYRRAFPRKNRTPSEGADHGD</sequence>
<name>A0A8J6J7T1_9FIRM</name>
<keyword evidence="3" id="KW-1185">Reference proteome</keyword>
<feature type="transmembrane region" description="Helical" evidence="1">
    <location>
        <begin position="117"/>
        <end position="137"/>
    </location>
</feature>
<gene>
    <name evidence="2" type="ORF">H8S11_04000</name>
</gene>
<accession>A0A8J6J7T1</accession>
<dbReference type="Proteomes" id="UP000628736">
    <property type="component" value="Unassembled WGS sequence"/>
</dbReference>